<feature type="compositionally biased region" description="Basic residues" evidence="1">
    <location>
        <begin position="322"/>
        <end position="331"/>
    </location>
</feature>
<evidence type="ECO:0000313" key="2">
    <source>
        <dbReference type="EMBL" id="CAD7090119.1"/>
    </source>
</evidence>
<organism evidence="2 3">
    <name type="scientific">Hermetia illucens</name>
    <name type="common">Black soldier fly</name>
    <dbReference type="NCBI Taxonomy" id="343691"/>
    <lineage>
        <taxon>Eukaryota</taxon>
        <taxon>Metazoa</taxon>
        <taxon>Ecdysozoa</taxon>
        <taxon>Arthropoda</taxon>
        <taxon>Hexapoda</taxon>
        <taxon>Insecta</taxon>
        <taxon>Pterygota</taxon>
        <taxon>Neoptera</taxon>
        <taxon>Endopterygota</taxon>
        <taxon>Diptera</taxon>
        <taxon>Brachycera</taxon>
        <taxon>Stratiomyomorpha</taxon>
        <taxon>Stratiomyidae</taxon>
        <taxon>Hermetiinae</taxon>
        <taxon>Hermetia</taxon>
    </lineage>
</organism>
<evidence type="ECO:0000313" key="3">
    <source>
        <dbReference type="Proteomes" id="UP000594454"/>
    </source>
</evidence>
<proteinExistence type="predicted"/>
<feature type="compositionally biased region" description="Basic and acidic residues" evidence="1">
    <location>
        <begin position="237"/>
        <end position="246"/>
    </location>
</feature>
<sequence>MIRLFKSSGLPILKANSSILKDMNLSIFGKRLSSQISFCSGNPLRKKILTPNNLNGWEVGVGLRESSTNGGGGSGVCKIDLPFRFKLNADQLVSYQAGMQYENVGVKGNLRGDGRLCAANGFKPSAGYKRAEDPIVKSPLRQLDLLKNKRSEVVSESTFRSKASIYSRNPDELNNLLLDARKLLPLATTAVLPPKSGDSDSKHNGDLKAKSHHEEKTPSKPSTPDIQNPPSINIIGSDEHSSEKCPRISVCSPETVKARQSTENGSQSERENENKGRNRCAMRRHARSSKATAAGRYCAGGRCEGRKGHQGFVLPGSTEKSRIKHRGKKSGKPSNRCDKEC</sequence>
<feature type="compositionally biased region" description="Basic and acidic residues" evidence="1">
    <location>
        <begin position="197"/>
        <end position="218"/>
    </location>
</feature>
<feature type="region of interest" description="Disordered" evidence="1">
    <location>
        <begin position="191"/>
        <end position="341"/>
    </location>
</feature>
<dbReference type="InParanoid" id="A0A7R8V0R9"/>
<dbReference type="EMBL" id="LR899013">
    <property type="protein sequence ID" value="CAD7090119.1"/>
    <property type="molecule type" value="Genomic_DNA"/>
</dbReference>
<feature type="compositionally biased region" description="Polar residues" evidence="1">
    <location>
        <begin position="219"/>
        <end position="231"/>
    </location>
</feature>
<name>A0A7R8V0R9_HERIL</name>
<evidence type="ECO:0000256" key="1">
    <source>
        <dbReference type="SAM" id="MobiDB-lite"/>
    </source>
</evidence>
<gene>
    <name evidence="2" type="ORF">HERILL_LOCUS12625</name>
</gene>
<reference evidence="2 3" key="1">
    <citation type="submission" date="2020-11" db="EMBL/GenBank/DDBJ databases">
        <authorList>
            <person name="Wallbank WR R."/>
            <person name="Pardo Diaz C."/>
            <person name="Kozak K."/>
            <person name="Martin S."/>
            <person name="Jiggins C."/>
            <person name="Moest M."/>
            <person name="Warren A I."/>
            <person name="Generalovic N T."/>
            <person name="Byers J.R.P. K."/>
            <person name="Montejo-Kovacevich G."/>
            <person name="Yen C E."/>
        </authorList>
    </citation>
    <scope>NUCLEOTIDE SEQUENCE [LARGE SCALE GENOMIC DNA]</scope>
</reference>
<dbReference type="AlphaFoldDB" id="A0A7R8V0R9"/>
<feature type="compositionally biased region" description="Basic residues" evidence="1">
    <location>
        <begin position="277"/>
        <end position="288"/>
    </location>
</feature>
<accession>A0A7R8V0R9</accession>
<protein>
    <submittedName>
        <fullName evidence="2">Uncharacterized protein</fullName>
    </submittedName>
</protein>
<feature type="compositionally biased region" description="Polar residues" evidence="1">
    <location>
        <begin position="258"/>
        <end position="267"/>
    </location>
</feature>
<keyword evidence="3" id="KW-1185">Reference proteome</keyword>
<dbReference type="Proteomes" id="UP000594454">
    <property type="component" value="Chromosome 5"/>
</dbReference>